<dbReference type="VEuPathDB" id="TriTrypDB:TM35_000791070"/>
<dbReference type="RefSeq" id="XP_028877348.1">
    <property type="nucleotide sequence ID" value="XM_029031354.1"/>
</dbReference>
<evidence type="ECO:0000313" key="2">
    <source>
        <dbReference type="EMBL" id="ORC82981.1"/>
    </source>
</evidence>
<dbReference type="Pfam" id="PF06017">
    <property type="entry name" value="Myosin_TH1"/>
    <property type="match status" value="1"/>
</dbReference>
<feature type="domain" description="TH1" evidence="1">
    <location>
        <begin position="23"/>
        <end position="102"/>
    </location>
</feature>
<evidence type="ECO:0000313" key="3">
    <source>
        <dbReference type="Proteomes" id="UP000192257"/>
    </source>
</evidence>
<keyword evidence="3" id="KW-1185">Reference proteome</keyword>
<dbReference type="EMBL" id="NBCO01000079">
    <property type="protein sequence ID" value="ORC82981.1"/>
    <property type="molecule type" value="Genomic_DNA"/>
</dbReference>
<comment type="caution">
    <text evidence="2">The sequence shown here is derived from an EMBL/GenBank/DDBJ whole genome shotgun (WGS) entry which is preliminary data.</text>
</comment>
<organism evidence="2 3">
    <name type="scientific">Trypanosoma theileri</name>
    <dbReference type="NCBI Taxonomy" id="67003"/>
    <lineage>
        <taxon>Eukaryota</taxon>
        <taxon>Discoba</taxon>
        <taxon>Euglenozoa</taxon>
        <taxon>Kinetoplastea</taxon>
        <taxon>Metakinetoplastina</taxon>
        <taxon>Trypanosomatida</taxon>
        <taxon>Trypanosomatidae</taxon>
        <taxon>Trypanosoma</taxon>
    </lineage>
</organism>
<gene>
    <name evidence="2" type="ORF">TM35_000791070</name>
</gene>
<reference evidence="2 3" key="1">
    <citation type="submission" date="2017-03" db="EMBL/GenBank/DDBJ databases">
        <title>An alternative strategy for trypanosome survival in the mammalian bloodstream revealed through genome and transcriptome analysis of the ubiquitous bovine parasite Trypanosoma (Megatrypanum) theileri.</title>
        <authorList>
            <person name="Kelly S."/>
            <person name="Ivens A."/>
            <person name="Mott A."/>
            <person name="O'Neill E."/>
            <person name="Emms D."/>
            <person name="Macleod O."/>
            <person name="Voorheis P."/>
            <person name="Matthews J."/>
            <person name="Matthews K."/>
            <person name="Carrington M."/>
        </authorList>
    </citation>
    <scope>NUCLEOTIDE SEQUENCE [LARGE SCALE GENOMIC DNA]</scope>
    <source>
        <strain evidence="2">Edinburgh</strain>
    </source>
</reference>
<proteinExistence type="predicted"/>
<accession>A0A1X0NEU8</accession>
<dbReference type="GO" id="GO:0016459">
    <property type="term" value="C:myosin complex"/>
    <property type="evidence" value="ECO:0007669"/>
    <property type="project" value="InterPro"/>
</dbReference>
<protein>
    <recommendedName>
        <fullName evidence="1">TH1 domain-containing protein</fullName>
    </recommendedName>
</protein>
<dbReference type="OrthoDB" id="249067at2759"/>
<dbReference type="InterPro" id="IPR010926">
    <property type="entry name" value="Myosin_TH1"/>
</dbReference>
<name>A0A1X0NEU8_9TRYP</name>
<dbReference type="Proteomes" id="UP000192257">
    <property type="component" value="Unassembled WGS sequence"/>
</dbReference>
<dbReference type="GeneID" id="39991134"/>
<sequence>MSGIPSNLVVLPHGLTNAFRSLQDVPILHLAEVTKLNRRGKRQRRFVIITSTHLYSCMENGNIQRCLATRSIAEIHIWTGHSPQVGLKIPSEYDMLLFLNTSEDVNALVAALQSTDRDDSGCGGGGNCNKSSIAMSVVEATAPLDAVMYQLERPKGFQRTMVNSLLWSLGSVGEVGTPSTANNKFKPFLSNNTNDISLLSPKSPPPPPPLLVPPSSSLFLATAEGTNTEWNNVLPLQNEMLDATPAIRGSGTDYSDDVETDAGYVTSFSPAVDPPTEEERTPLIFMPSCDTKKDHHQNNNNNNNLLRVLELEGHLQKSCELLHEERQRQMKEREQWCLLLAAERRNTHQLRQAIADLRGQVFALSSQNLALRTELLRQSTD</sequence>
<dbReference type="AlphaFoldDB" id="A0A1X0NEU8"/>
<dbReference type="GO" id="GO:0003774">
    <property type="term" value="F:cytoskeletal motor activity"/>
    <property type="evidence" value="ECO:0007669"/>
    <property type="project" value="InterPro"/>
</dbReference>
<evidence type="ECO:0000259" key="1">
    <source>
        <dbReference type="Pfam" id="PF06017"/>
    </source>
</evidence>